<evidence type="ECO:0000313" key="4">
    <source>
        <dbReference type="Proteomes" id="UP000007100"/>
    </source>
</evidence>
<dbReference type="CDD" id="cd18809">
    <property type="entry name" value="SF1_C_RecD"/>
    <property type="match status" value="1"/>
</dbReference>
<keyword evidence="4" id="KW-1185">Reference proteome</keyword>
<dbReference type="SMART" id="SM00382">
    <property type="entry name" value="AAA"/>
    <property type="match status" value="1"/>
</dbReference>
<dbReference type="EMBL" id="AP012038">
    <property type="protein sequence ID" value="BAJ83174.1"/>
    <property type="molecule type" value="Genomic_DNA"/>
</dbReference>
<evidence type="ECO:0000256" key="1">
    <source>
        <dbReference type="SAM" id="MobiDB-lite"/>
    </source>
</evidence>
<dbReference type="CDD" id="cd17933">
    <property type="entry name" value="DEXSc_RecD-like"/>
    <property type="match status" value="1"/>
</dbReference>
<dbReference type="SUPFAM" id="SSF55464">
    <property type="entry name" value="Origin of replication-binding domain, RBD-like"/>
    <property type="match status" value="1"/>
</dbReference>
<geneLocation type="plasmid" evidence="3 4">
    <name>pACMV3</name>
</geneLocation>
<dbReference type="RefSeq" id="WP_013635104.1">
    <property type="nucleotide sequence ID" value="NC_015179.1"/>
</dbReference>
<reference evidence="3 4" key="1">
    <citation type="submission" date="2010-12" db="EMBL/GenBank/DDBJ databases">
        <title>Whole genome sequence of Acidiphilium multivorum AIU301.</title>
        <authorList>
            <person name="Narita-Yamada S."/>
            <person name="Nakamura S."/>
            <person name="Ito N."/>
            <person name="Takarada H."/>
            <person name="Katano Y."/>
            <person name="Nakazawa H."/>
            <person name="Hosoyama A."/>
            <person name="Yamada R."/>
            <person name="Fujita N."/>
        </authorList>
    </citation>
    <scope>NUCLEOTIDE SEQUENCE [LARGE SCALE GENOMIC DNA]</scope>
    <source>
        <strain evidence="4">DSM 11245 / JCM 8867 / AIU301</strain>
        <plasmid evidence="3 4">pACMV3</plasmid>
    </source>
</reference>
<dbReference type="InterPro" id="IPR014059">
    <property type="entry name" value="TraI/TrwC_relax"/>
</dbReference>
<organism evidence="3 4">
    <name type="scientific">Acidiphilium multivorum (strain DSM 11245 / JCM 8867 / NBRC 100883 / AIU 301)</name>
    <dbReference type="NCBI Taxonomy" id="926570"/>
    <lineage>
        <taxon>Bacteria</taxon>
        <taxon>Pseudomonadati</taxon>
        <taxon>Pseudomonadota</taxon>
        <taxon>Alphaproteobacteria</taxon>
        <taxon>Acetobacterales</taxon>
        <taxon>Acidocellaceae</taxon>
        <taxon>Acidiphilium</taxon>
    </lineage>
</organism>
<feature type="region of interest" description="Disordered" evidence="1">
    <location>
        <begin position="971"/>
        <end position="998"/>
    </location>
</feature>
<feature type="region of interest" description="Disordered" evidence="1">
    <location>
        <begin position="941"/>
        <end position="960"/>
    </location>
</feature>
<evidence type="ECO:0000313" key="3">
    <source>
        <dbReference type="EMBL" id="BAJ83174.1"/>
    </source>
</evidence>
<feature type="compositionally biased region" description="Gly residues" evidence="1">
    <location>
        <begin position="12"/>
        <end position="22"/>
    </location>
</feature>
<protein>
    <submittedName>
        <fullName evidence="3">Putative relaxase TrwC</fullName>
    </submittedName>
</protein>
<evidence type="ECO:0000259" key="2">
    <source>
        <dbReference type="SMART" id="SM00382"/>
    </source>
</evidence>
<dbReference type="NCBIfam" id="TIGR02686">
    <property type="entry name" value="relax_trwC"/>
    <property type="match status" value="1"/>
</dbReference>
<accession>F0J7V7</accession>
<dbReference type="SUPFAM" id="SSF52540">
    <property type="entry name" value="P-loop containing nucleoside triphosphate hydrolases"/>
    <property type="match status" value="2"/>
</dbReference>
<dbReference type="InterPro" id="IPR027417">
    <property type="entry name" value="P-loop_NTPase"/>
</dbReference>
<dbReference type="Pfam" id="PF08751">
    <property type="entry name" value="TrwC"/>
    <property type="match status" value="1"/>
</dbReference>
<dbReference type="KEGG" id="amv:ACMV_P3_00250"/>
<dbReference type="OrthoDB" id="1826980at2"/>
<feature type="domain" description="AAA+ ATPase" evidence="2">
    <location>
        <begin position="484"/>
        <end position="714"/>
    </location>
</feature>
<dbReference type="InterPro" id="IPR014862">
    <property type="entry name" value="TrwC"/>
</dbReference>
<sequence length="998" mass="106316">MISYSHLTAQGSGQGAGSGGGSGASIAGVVRYLEAMRQDGPVAEAERGAAAMGYYQGRAAPSMWLGAGAAELGLSGAVDGAALAELLSGCLPDGTDLSGRGNRTGSRRLGHDLTISTPKSVSILALAGGDARLLAAHDQAVQVAAGEVERLMVVARRGKAGAVVERTGRMVAAAYRHEDSRPVDGVADPQLHTHLVIANMTRRSDGVWSAASLDFGARNEILHMLDVVYKAELGKRVAELGYGIERTRDGFEIAGLTREQIAAFSRRTAEIDRTLAAGGLDREVASAAQRVRANVSTRLEKGQPGEVEQRYGWRARAREVGLDLDRARSAALERARSGLDRGGAVERDAVGPDHEMEMAREAVAGAARHLGERASVFSEAELVREALLAGLGRVGSAAVTRAIGERAGGLVAGTDERRGLVFTTRDALETERLVLDVVRSGRGTAKPVAEPGAIAQVLERQERDQGLVFTAGQSEAVRFALGSADRHVGIVGAAGSGKTRALAAIAEAYREVGYEIVGLAPSAAAARELGQAGCDLTQTLEAGLRRPAAEVGGVTPGARLCLYVLDEAGMVSARDMDRLMRRAEAEGARTLLVGDPRQLASVEAGSPFQQLLETGALRHVRMDEVQRQRDPALREIVQLFARGDAAGAVRAAQPYMAMVEKDRLALTAATTYLGLTPAERADTLVLAGTNRMREAVNAEIRSGLRQRGELDRDELTVQALDKANLTREQAKRPHAYEPGMVVVFSRELKDGRRLVAARGSQWTVAGQAGDHVMLRPLAAPAGGAGAREIAWRPSGEMATAYHVRALALAEGERVVFRENDRARGVSNGMGGVVTRLDRARGEALVRSDAGAELRIGADRAQAIDHGYCRTIHSSQGATVDRAIVVGEAGRVATAQTAYVAASRERSVLHIITDDRDKLSAAWSRWAERQTARSLLAREAEREMPLSDISRERARQKTFEQARQRAAELAKAREVAGEKQAEVQKQLERTRDRGMAMGR</sequence>
<name>F0J7V7_ACIMA</name>
<dbReference type="Pfam" id="PF13604">
    <property type="entry name" value="AAA_30"/>
    <property type="match status" value="1"/>
</dbReference>
<dbReference type="Gene3D" id="3.40.50.300">
    <property type="entry name" value="P-loop containing nucleotide triphosphate hydrolases"/>
    <property type="match status" value="2"/>
</dbReference>
<dbReference type="HOGENOM" id="CLU_001748_0_1_5"/>
<feature type="region of interest" description="Disordered" evidence="1">
    <location>
        <begin position="1"/>
        <end position="22"/>
    </location>
</feature>
<gene>
    <name evidence="3" type="primary">trwC</name>
    <name evidence="3" type="ordered locus">ACMV_P3_00250</name>
</gene>
<dbReference type="InterPro" id="IPR003593">
    <property type="entry name" value="AAA+_ATPase"/>
</dbReference>
<dbReference type="NCBIfam" id="NF041492">
    <property type="entry name" value="MobF"/>
    <property type="match status" value="1"/>
</dbReference>
<dbReference type="Gene3D" id="2.30.30.940">
    <property type="match status" value="1"/>
</dbReference>
<dbReference type="AlphaFoldDB" id="F0J7V7"/>
<keyword evidence="3" id="KW-0614">Plasmid</keyword>
<dbReference type="Proteomes" id="UP000007100">
    <property type="component" value="Plasmid pACMV3"/>
</dbReference>
<proteinExistence type="predicted"/>